<keyword evidence="4 6" id="KW-1133">Transmembrane helix</keyword>
<keyword evidence="2" id="KW-1003">Cell membrane</keyword>
<evidence type="ECO:0000256" key="6">
    <source>
        <dbReference type="SAM" id="Phobius"/>
    </source>
</evidence>
<comment type="subcellular location">
    <subcellularLocation>
        <location evidence="1">Cell membrane</location>
        <topology evidence="1">Multi-pass membrane protein</topology>
    </subcellularLocation>
</comment>
<name>A0ABD5S2H7_9EURY</name>
<feature type="transmembrane region" description="Helical" evidence="6">
    <location>
        <begin position="30"/>
        <end position="49"/>
    </location>
</feature>
<evidence type="ECO:0000313" key="7">
    <source>
        <dbReference type="EMBL" id="MFC6725889.1"/>
    </source>
</evidence>
<evidence type="ECO:0000256" key="3">
    <source>
        <dbReference type="ARBA" id="ARBA00022692"/>
    </source>
</evidence>
<dbReference type="AlphaFoldDB" id="A0ABD5S2H7"/>
<gene>
    <name evidence="7" type="ORF">ACFQE1_16250</name>
</gene>
<feature type="non-terminal residue" evidence="7">
    <location>
        <position position="104"/>
    </location>
</feature>
<protein>
    <submittedName>
        <fullName evidence="7">YhjD/YihY/BrkB family envelope integrity protein</fullName>
    </submittedName>
</protein>
<evidence type="ECO:0000313" key="8">
    <source>
        <dbReference type="Proteomes" id="UP001596328"/>
    </source>
</evidence>
<evidence type="ECO:0000256" key="4">
    <source>
        <dbReference type="ARBA" id="ARBA00022989"/>
    </source>
</evidence>
<dbReference type="GO" id="GO:0005886">
    <property type="term" value="C:plasma membrane"/>
    <property type="evidence" value="ECO:0007669"/>
    <property type="project" value="UniProtKB-SubCell"/>
</dbReference>
<dbReference type="Pfam" id="PF03631">
    <property type="entry name" value="Virul_fac_BrkB"/>
    <property type="match status" value="1"/>
</dbReference>
<keyword evidence="5 6" id="KW-0472">Membrane</keyword>
<dbReference type="EMBL" id="JBHSWU010000761">
    <property type="protein sequence ID" value="MFC6725889.1"/>
    <property type="molecule type" value="Genomic_DNA"/>
</dbReference>
<sequence length="104" mass="11157">MARLTDALEFFVGVARVTIEEKIRYPAAALAYYAFVSFVPLLLLAFAAVGRRLAVELSRTAPQFLTPPVRELVNRSITTATGRTGASLLGVVVLGWSGANFVGD</sequence>
<comment type="caution">
    <text evidence="7">The sequence shown here is derived from an EMBL/GenBank/DDBJ whole genome shotgun (WGS) entry which is preliminary data.</text>
</comment>
<keyword evidence="8" id="KW-1185">Reference proteome</keyword>
<dbReference type="Proteomes" id="UP001596328">
    <property type="component" value="Unassembled WGS sequence"/>
</dbReference>
<evidence type="ECO:0000256" key="5">
    <source>
        <dbReference type="ARBA" id="ARBA00023136"/>
    </source>
</evidence>
<evidence type="ECO:0000256" key="1">
    <source>
        <dbReference type="ARBA" id="ARBA00004651"/>
    </source>
</evidence>
<keyword evidence="3 6" id="KW-0812">Transmembrane</keyword>
<reference evidence="7 8" key="1">
    <citation type="journal article" date="2019" name="Int. J. Syst. Evol. Microbiol.">
        <title>The Global Catalogue of Microorganisms (GCM) 10K type strain sequencing project: providing services to taxonomists for standard genome sequencing and annotation.</title>
        <authorList>
            <consortium name="The Broad Institute Genomics Platform"/>
            <consortium name="The Broad Institute Genome Sequencing Center for Infectious Disease"/>
            <person name="Wu L."/>
            <person name="Ma J."/>
        </authorList>
    </citation>
    <scope>NUCLEOTIDE SEQUENCE [LARGE SCALE GENOMIC DNA]</scope>
    <source>
        <strain evidence="7 8">NBRC 111368</strain>
    </source>
</reference>
<dbReference type="InterPro" id="IPR017039">
    <property type="entry name" value="Virul_fac_BrkB"/>
</dbReference>
<accession>A0ABD5S2H7</accession>
<organism evidence="7 8">
    <name type="scientific">Halobium palmae</name>
    <dbReference type="NCBI Taxonomy" id="1776492"/>
    <lineage>
        <taxon>Archaea</taxon>
        <taxon>Methanobacteriati</taxon>
        <taxon>Methanobacteriota</taxon>
        <taxon>Stenosarchaea group</taxon>
        <taxon>Halobacteria</taxon>
        <taxon>Halobacteriales</taxon>
        <taxon>Haloferacaceae</taxon>
        <taxon>Halobium</taxon>
    </lineage>
</organism>
<proteinExistence type="predicted"/>
<evidence type="ECO:0000256" key="2">
    <source>
        <dbReference type="ARBA" id="ARBA00022475"/>
    </source>
</evidence>